<dbReference type="HOGENOM" id="CLU_663278_0_0_2"/>
<keyword evidence="1" id="KW-0472">Membrane</keyword>
<dbReference type="AlphaFoldDB" id="G7VBZ7"/>
<dbReference type="GeneID" id="11595317"/>
<feature type="transmembrane region" description="Helical" evidence="1">
    <location>
        <begin position="386"/>
        <end position="404"/>
    </location>
</feature>
<reference evidence="2 3" key="1">
    <citation type="journal article" date="2012" name="J. Bacteriol.">
        <title>Complete genome sequence of strain 1860, a crenarchaeon of the genus pyrobaculum able to grow with various electron acceptors.</title>
        <authorList>
            <person name="Mardanov A.V."/>
            <person name="Gumerov V.M."/>
            <person name="Slobodkina G.B."/>
            <person name="Beletsky A.V."/>
            <person name="Bonch-Osmolovskaya E.A."/>
            <person name="Ravin N.V."/>
            <person name="Skryabin K.G."/>
        </authorList>
    </citation>
    <scope>NUCLEOTIDE SEQUENCE [LARGE SCALE GENOMIC DNA]</scope>
    <source>
        <strain evidence="2 3">1860</strain>
    </source>
</reference>
<dbReference type="Proteomes" id="UP000005867">
    <property type="component" value="Chromosome"/>
</dbReference>
<dbReference type="BioCyc" id="PSP1104324:GJSN-1036-MONOMER"/>
<dbReference type="EMBL" id="CP003098">
    <property type="protein sequence ID" value="AET32497.1"/>
    <property type="molecule type" value="Genomic_DNA"/>
</dbReference>
<keyword evidence="1" id="KW-1133">Transmembrane helix</keyword>
<name>G7VBZ7_9CREN</name>
<accession>G7VBZ7</accession>
<dbReference type="KEGG" id="pyr:P186_1061"/>
<proteinExistence type="predicted"/>
<keyword evidence="3" id="KW-1185">Reference proteome</keyword>
<keyword evidence="1" id="KW-0812">Transmembrane</keyword>
<evidence type="ECO:0000313" key="2">
    <source>
        <dbReference type="EMBL" id="AET32497.1"/>
    </source>
</evidence>
<evidence type="ECO:0000256" key="1">
    <source>
        <dbReference type="SAM" id="Phobius"/>
    </source>
</evidence>
<evidence type="ECO:0000313" key="3">
    <source>
        <dbReference type="Proteomes" id="UP000005867"/>
    </source>
</evidence>
<sequence length="414" mass="45739">MRLVLALAVLAALALGQAYLIEGVVGGEFVDVCSGGGRVYAVEVFYDLPSPKSLVHVKGDVSGVIEVEGGIVACAASDSRLLLLTRSGAYLFDKSLRYLGFVPLNGSLWYGKSVVVGDGVVALLVGRGERNYVEIRRLDDFSLVSQREVGRFYEYVNCGGGFALMRDDAVTIITINGSEIVSANRLLRFYSFVCLGDSIYMYRNGRIIKMSREESASLELQGNFPSVYTDGRYIYVKIRADTDPLANTPALSYLYVLDSDLRILWAAAYFGKVEKFLQKPGGNKTLVVARDVIGRRVFIDELDIGGGPPASLTFCYFGINPPGRITVYVNFESFPGRFGCVSIPAATPARYFFEVYRVDFPSVPFPWRDVVNVEAGRHAVLIATDGLFESVVVFLFLVLAVYVWERVRSPRYYS</sequence>
<dbReference type="STRING" id="1104324.P186_1061"/>
<dbReference type="RefSeq" id="WP_014288325.1">
    <property type="nucleotide sequence ID" value="NC_016645.1"/>
</dbReference>
<dbReference type="eggNOG" id="arCOG10888">
    <property type="taxonomic scope" value="Archaea"/>
</dbReference>
<protein>
    <submittedName>
        <fullName evidence="2">Uncharacterized protein</fullName>
    </submittedName>
</protein>
<organism evidence="2 3">
    <name type="scientific">Pyrobaculum ferrireducens</name>
    <dbReference type="NCBI Taxonomy" id="1104324"/>
    <lineage>
        <taxon>Archaea</taxon>
        <taxon>Thermoproteota</taxon>
        <taxon>Thermoprotei</taxon>
        <taxon>Thermoproteales</taxon>
        <taxon>Thermoproteaceae</taxon>
        <taxon>Pyrobaculum</taxon>
    </lineage>
</organism>
<gene>
    <name evidence="2" type="ORF">P186_1061</name>
</gene>